<proteinExistence type="predicted"/>
<sequence>MELWAPADASLKQSLHHFRIRFIYNGHHLSAKWCTHHCTVAAFIKYLDTSFNLNEQNLTSLNLTQECQI</sequence>
<dbReference type="Proteomes" id="UP001165960">
    <property type="component" value="Unassembled WGS sequence"/>
</dbReference>
<comment type="caution">
    <text evidence="1">The sequence shown here is derived from an EMBL/GenBank/DDBJ whole genome shotgun (WGS) entry which is preliminary data.</text>
</comment>
<reference evidence="1" key="1">
    <citation type="submission" date="2022-04" db="EMBL/GenBank/DDBJ databases">
        <title>Genome of the entomopathogenic fungus Entomophthora muscae.</title>
        <authorList>
            <person name="Elya C."/>
            <person name="Lovett B.R."/>
            <person name="Lee E."/>
            <person name="Macias A.M."/>
            <person name="Hajek A.E."/>
            <person name="De Bivort B.L."/>
            <person name="Kasson M.T."/>
            <person name="De Fine Licht H.H."/>
            <person name="Stajich J.E."/>
        </authorList>
    </citation>
    <scope>NUCLEOTIDE SEQUENCE</scope>
    <source>
        <strain evidence="1">Berkeley</strain>
    </source>
</reference>
<keyword evidence="2" id="KW-1185">Reference proteome</keyword>
<accession>A0ACC2TGG7</accession>
<protein>
    <submittedName>
        <fullName evidence="1">Uncharacterized protein</fullName>
    </submittedName>
</protein>
<evidence type="ECO:0000313" key="1">
    <source>
        <dbReference type="EMBL" id="KAJ9073708.1"/>
    </source>
</evidence>
<gene>
    <name evidence="1" type="ORF">DSO57_1013311</name>
</gene>
<name>A0ACC2TGG7_9FUNG</name>
<dbReference type="EMBL" id="QTSX02002889">
    <property type="protein sequence ID" value="KAJ9073708.1"/>
    <property type="molecule type" value="Genomic_DNA"/>
</dbReference>
<organism evidence="1 2">
    <name type="scientific">Entomophthora muscae</name>
    <dbReference type="NCBI Taxonomy" id="34485"/>
    <lineage>
        <taxon>Eukaryota</taxon>
        <taxon>Fungi</taxon>
        <taxon>Fungi incertae sedis</taxon>
        <taxon>Zoopagomycota</taxon>
        <taxon>Entomophthoromycotina</taxon>
        <taxon>Entomophthoromycetes</taxon>
        <taxon>Entomophthorales</taxon>
        <taxon>Entomophthoraceae</taxon>
        <taxon>Entomophthora</taxon>
    </lineage>
</organism>
<evidence type="ECO:0000313" key="2">
    <source>
        <dbReference type="Proteomes" id="UP001165960"/>
    </source>
</evidence>